<proteinExistence type="predicted"/>
<evidence type="ECO:0000256" key="1">
    <source>
        <dbReference type="ARBA" id="ARBA00022441"/>
    </source>
</evidence>
<comment type="caution">
    <text evidence="3">The sequence shown here is derived from an EMBL/GenBank/DDBJ whole genome shotgun (WGS) entry which is preliminary data.</text>
</comment>
<keyword evidence="1" id="KW-0880">Kelch repeat</keyword>
<dbReference type="SUPFAM" id="SSF117281">
    <property type="entry name" value="Kelch motif"/>
    <property type="match status" value="1"/>
</dbReference>
<keyword evidence="4" id="KW-1185">Reference proteome</keyword>
<dbReference type="Pfam" id="PF24681">
    <property type="entry name" value="Kelch_KLHDC2_KLHL20_DRC7"/>
    <property type="match status" value="1"/>
</dbReference>
<protein>
    <submittedName>
        <fullName evidence="3">Galactose oxidase/kelch repeat superfamily protein</fullName>
    </submittedName>
</protein>
<evidence type="ECO:0000313" key="4">
    <source>
        <dbReference type="Proteomes" id="UP001604336"/>
    </source>
</evidence>
<keyword evidence="2" id="KW-0677">Repeat</keyword>
<dbReference type="PANTHER" id="PTHR46093:SF3">
    <property type="entry name" value="ACYL-COA-BINDING DOMAIN-CONTAINING PROTEIN 4"/>
    <property type="match status" value="1"/>
</dbReference>
<sequence>MRILQVTVIPPSSWRNKIIVIGGEEWCDYYLSDVHILDADTLVWCKLNTTGQLLPPRGGHTTIAFGKNLFVFGGFSDEQNLYDDVYMLDLENGIWTKVIASGEGLLADFPWLVKVWICRWEVFLYLCAVAIRILKCWMTCIIYTRGF</sequence>
<dbReference type="Gene3D" id="2.120.10.80">
    <property type="entry name" value="Kelch-type beta propeller"/>
    <property type="match status" value="1"/>
</dbReference>
<dbReference type="Proteomes" id="UP001604336">
    <property type="component" value="Unassembled WGS sequence"/>
</dbReference>
<organism evidence="3 4">
    <name type="scientific">Abeliophyllum distichum</name>
    <dbReference type="NCBI Taxonomy" id="126358"/>
    <lineage>
        <taxon>Eukaryota</taxon>
        <taxon>Viridiplantae</taxon>
        <taxon>Streptophyta</taxon>
        <taxon>Embryophyta</taxon>
        <taxon>Tracheophyta</taxon>
        <taxon>Spermatophyta</taxon>
        <taxon>Magnoliopsida</taxon>
        <taxon>eudicotyledons</taxon>
        <taxon>Gunneridae</taxon>
        <taxon>Pentapetalae</taxon>
        <taxon>asterids</taxon>
        <taxon>lamiids</taxon>
        <taxon>Lamiales</taxon>
        <taxon>Oleaceae</taxon>
        <taxon>Forsythieae</taxon>
        <taxon>Abeliophyllum</taxon>
    </lineage>
</organism>
<dbReference type="InterPro" id="IPR015915">
    <property type="entry name" value="Kelch-typ_b-propeller"/>
</dbReference>
<dbReference type="PANTHER" id="PTHR46093">
    <property type="entry name" value="ACYL-COA-BINDING DOMAIN-CONTAINING PROTEIN 5"/>
    <property type="match status" value="1"/>
</dbReference>
<accession>A0ABD1VCM5</accession>
<evidence type="ECO:0000256" key="2">
    <source>
        <dbReference type="ARBA" id="ARBA00022737"/>
    </source>
</evidence>
<dbReference type="AlphaFoldDB" id="A0ABD1VCM5"/>
<gene>
    <name evidence="3" type="ORF">Adt_08420</name>
</gene>
<reference evidence="4" key="1">
    <citation type="submission" date="2024-07" db="EMBL/GenBank/DDBJ databases">
        <title>Two chromosome-level genome assemblies of Korean endemic species Abeliophyllum distichum and Forsythia ovata (Oleaceae).</title>
        <authorList>
            <person name="Jang H."/>
        </authorList>
    </citation>
    <scope>NUCLEOTIDE SEQUENCE [LARGE SCALE GENOMIC DNA]</scope>
</reference>
<dbReference type="EMBL" id="JBFOLK010000002">
    <property type="protein sequence ID" value="KAL2535069.1"/>
    <property type="molecule type" value="Genomic_DNA"/>
</dbReference>
<name>A0ABD1VCM5_9LAMI</name>
<evidence type="ECO:0000313" key="3">
    <source>
        <dbReference type="EMBL" id="KAL2535069.1"/>
    </source>
</evidence>